<keyword evidence="3" id="KW-1185">Reference proteome</keyword>
<feature type="region of interest" description="Disordered" evidence="1">
    <location>
        <begin position="368"/>
        <end position="389"/>
    </location>
</feature>
<feature type="region of interest" description="Disordered" evidence="1">
    <location>
        <begin position="72"/>
        <end position="98"/>
    </location>
</feature>
<evidence type="ECO:0000313" key="2">
    <source>
        <dbReference type="EMBL" id="ESL08218.1"/>
    </source>
</evidence>
<accession>A0A061IYI6</accession>
<organism evidence="2 3">
    <name type="scientific">Trypanosoma rangeli SC58</name>
    <dbReference type="NCBI Taxonomy" id="429131"/>
    <lineage>
        <taxon>Eukaryota</taxon>
        <taxon>Discoba</taxon>
        <taxon>Euglenozoa</taxon>
        <taxon>Kinetoplastea</taxon>
        <taxon>Metakinetoplastina</taxon>
        <taxon>Trypanosomatida</taxon>
        <taxon>Trypanosomatidae</taxon>
        <taxon>Trypanosoma</taxon>
        <taxon>Herpetosoma</taxon>
    </lineage>
</organism>
<comment type="caution">
    <text evidence="2">The sequence shown here is derived from an EMBL/GenBank/DDBJ whole genome shotgun (WGS) entry which is preliminary data.</text>
</comment>
<feature type="region of interest" description="Disordered" evidence="1">
    <location>
        <begin position="420"/>
        <end position="440"/>
    </location>
</feature>
<gene>
    <name evidence="2" type="ORF">TRSC58_04083</name>
</gene>
<feature type="compositionally biased region" description="Basic and acidic residues" evidence="1">
    <location>
        <begin position="239"/>
        <end position="257"/>
    </location>
</feature>
<evidence type="ECO:0000313" key="3">
    <source>
        <dbReference type="Proteomes" id="UP000031737"/>
    </source>
</evidence>
<feature type="region of interest" description="Disordered" evidence="1">
    <location>
        <begin position="1"/>
        <end position="58"/>
    </location>
</feature>
<feature type="compositionally biased region" description="Polar residues" evidence="1">
    <location>
        <begin position="302"/>
        <end position="315"/>
    </location>
</feature>
<name>A0A061IYI6_TRYRA</name>
<feature type="compositionally biased region" description="Low complexity" evidence="1">
    <location>
        <begin position="41"/>
        <end position="50"/>
    </location>
</feature>
<feature type="compositionally biased region" description="Basic and acidic residues" evidence="1">
    <location>
        <begin position="267"/>
        <end position="277"/>
    </location>
</feature>
<feature type="compositionally biased region" description="Low complexity" evidence="1">
    <location>
        <begin position="75"/>
        <end position="85"/>
    </location>
</feature>
<dbReference type="VEuPathDB" id="TriTrypDB:TRSC58_04083"/>
<sequence>MPSSSKVKEEAELRKITRQARLSRKEAAAKARRQVQRGRSAAEPTAAAATNSNTHRRRGALILPAEVEELRQRISSAPSASSSSPRRSRLEEPPYGMEVHHKKKQIIVTVTLHHVPPAHVDVSETTDERLVVDTSRHTKKYRLELPIPDGMRVNAEEAACEMNADSGVLTCVLPIRGDIAESLQAERAKMLDDIRKQKSLRFRIGADGELKVRSRQALLAKSERAQAALMEQKKRKKVRAEQDGVEAEKAGDKDKADVAVTAATGDAGKRKANKDSAPEEGEEPAKKRTKKETALAPCGETANPQGFQKGSGTTKKQSERHPPQLTATKAASGSVFEEEHKKAMEIAKSAGKAAQMTLRESIAQAKARQKKMQERISVRTSRRSLRTERTQDSFARILEDQKQQLLARAELNASMAASEERAAAGRKEGGKTVTFAAVEE</sequence>
<evidence type="ECO:0000256" key="1">
    <source>
        <dbReference type="SAM" id="MobiDB-lite"/>
    </source>
</evidence>
<feature type="region of interest" description="Disordered" evidence="1">
    <location>
        <begin position="230"/>
        <end position="337"/>
    </location>
</feature>
<dbReference type="Proteomes" id="UP000031737">
    <property type="component" value="Unassembled WGS sequence"/>
</dbReference>
<dbReference type="AlphaFoldDB" id="A0A061IYI6"/>
<dbReference type="EMBL" id="AUPL01004083">
    <property type="protein sequence ID" value="ESL08218.1"/>
    <property type="molecule type" value="Genomic_DNA"/>
</dbReference>
<proteinExistence type="predicted"/>
<dbReference type="OrthoDB" id="10250420at2759"/>
<reference evidence="2 3" key="1">
    <citation type="submission" date="2013-07" db="EMBL/GenBank/DDBJ databases">
        <authorList>
            <person name="Stoco P.H."/>
            <person name="Wagner G."/>
            <person name="Gerber A."/>
            <person name="Zaha A."/>
            <person name="Thompson C."/>
            <person name="Bartholomeu D.C."/>
            <person name="Luckemeyer D.D."/>
            <person name="Bahia D."/>
            <person name="Loreto E."/>
            <person name="Prestes E.B."/>
            <person name="Lima F.M."/>
            <person name="Rodrigues-Luiz G."/>
            <person name="Vallejo G.A."/>
            <person name="Filho J.F."/>
            <person name="Monteiro K.M."/>
            <person name="Tyler K.M."/>
            <person name="de Almeida L.G."/>
            <person name="Ortiz M.F."/>
            <person name="Siervo M.A."/>
            <person name="de Moraes M.H."/>
            <person name="Cunha O.L."/>
            <person name="Mendonca-Neto R."/>
            <person name="Silva R."/>
            <person name="Teixeira S.M."/>
            <person name="Murta S.M."/>
            <person name="Sincero T.C."/>
            <person name="Mendes T.A."/>
            <person name="Urmenyi T.P."/>
            <person name="Silva V.G."/>
            <person name="da Rocha W.D."/>
            <person name="Andersson B."/>
            <person name="Romanha A.J."/>
            <person name="Steindel M."/>
            <person name="de Vasconcelos A.T."/>
            <person name="Grisard E.C."/>
        </authorList>
    </citation>
    <scope>NUCLEOTIDE SEQUENCE [LARGE SCALE GENOMIC DNA]</scope>
    <source>
        <strain evidence="2 3">SC58</strain>
    </source>
</reference>
<feature type="compositionally biased region" description="Basic and acidic residues" evidence="1">
    <location>
        <begin position="1"/>
        <end position="15"/>
    </location>
</feature>
<feature type="compositionally biased region" description="Basic and acidic residues" evidence="1">
    <location>
        <begin position="420"/>
        <end position="430"/>
    </location>
</feature>
<protein>
    <submittedName>
        <fullName evidence="2">Uncharacterized protein</fullName>
    </submittedName>
</protein>